<gene>
    <name evidence="7 10" type="primary">ispG</name>
    <name evidence="10" type="ordered locus">RIEPE_0337</name>
</gene>
<evidence type="ECO:0000313" key="11">
    <source>
        <dbReference type="Proteomes" id="UP000001700"/>
    </source>
</evidence>
<dbReference type="HAMAP" id="MF_00159">
    <property type="entry name" value="IspG"/>
    <property type="match status" value="1"/>
</dbReference>
<keyword evidence="4 7" id="KW-0408">Iron</keyword>
<evidence type="ECO:0000256" key="4">
    <source>
        <dbReference type="ARBA" id="ARBA00023004"/>
    </source>
</evidence>
<dbReference type="GO" id="GO:0005506">
    <property type="term" value="F:iron ion binding"/>
    <property type="evidence" value="ECO:0007669"/>
    <property type="project" value="InterPro"/>
</dbReference>
<evidence type="ECO:0000256" key="2">
    <source>
        <dbReference type="ARBA" id="ARBA00022723"/>
    </source>
</evidence>
<dbReference type="SUPFAM" id="SSF51717">
    <property type="entry name" value="Dihydropteroate synthetase-like"/>
    <property type="match status" value="1"/>
</dbReference>
<dbReference type="FunFam" id="3.20.20.20:FF:000001">
    <property type="entry name" value="4-hydroxy-3-methylbut-2-en-1-yl diphosphate synthase (flavodoxin)"/>
    <property type="match status" value="1"/>
</dbReference>
<dbReference type="OrthoDB" id="9803214at2"/>
<dbReference type="PIRSF" id="PIRSF004640">
    <property type="entry name" value="IspG"/>
    <property type="match status" value="1"/>
</dbReference>
<dbReference type="InterPro" id="IPR004588">
    <property type="entry name" value="IspG_bac-typ"/>
</dbReference>
<evidence type="ECO:0000259" key="8">
    <source>
        <dbReference type="Pfam" id="PF04551"/>
    </source>
</evidence>
<dbReference type="GO" id="GO:0141197">
    <property type="term" value="F:4-hydroxy-3-methylbut-2-enyl-diphosphate synthase activity (flavodoxin)"/>
    <property type="evidence" value="ECO:0007669"/>
    <property type="project" value="UniProtKB-EC"/>
</dbReference>
<dbReference type="NCBIfam" id="NF001540">
    <property type="entry name" value="PRK00366.1"/>
    <property type="match status" value="1"/>
</dbReference>
<dbReference type="InterPro" id="IPR011005">
    <property type="entry name" value="Dihydropteroate_synth-like_sf"/>
</dbReference>
<dbReference type="KEGG" id="rip:RIEPE_0337"/>
<feature type="binding site" evidence="7">
    <location>
        <position position="312"/>
    </location>
    <ligand>
        <name>[4Fe-4S] cluster</name>
        <dbReference type="ChEBI" id="CHEBI:49883"/>
    </ligand>
</feature>
<comment type="similarity">
    <text evidence="7">Belongs to the IspG family.</text>
</comment>
<accession>D4G8D0</accession>
<dbReference type="Proteomes" id="UP000001700">
    <property type="component" value="Chromosome"/>
</dbReference>
<dbReference type="Gene3D" id="3.30.413.10">
    <property type="entry name" value="Sulfite Reductase Hemoprotein, domain 1"/>
    <property type="match status" value="1"/>
</dbReference>
<protein>
    <recommendedName>
        <fullName evidence="7">4-hydroxy-3-methylbut-2-en-1-yl diphosphate synthase (flavodoxin)</fullName>
        <ecNumber evidence="7">1.17.7.3</ecNumber>
    </recommendedName>
    <alternativeName>
        <fullName evidence="7">1-hydroxy-2-methyl-2-(E)-butenyl 4-diphosphate synthase</fullName>
    </alternativeName>
</protein>
<keyword evidence="6 7" id="KW-0414">Isoprene biosynthesis</keyword>
<dbReference type="EC" id="1.17.7.3" evidence="7"/>
<evidence type="ECO:0000256" key="6">
    <source>
        <dbReference type="ARBA" id="ARBA00023229"/>
    </source>
</evidence>
<comment type="pathway">
    <text evidence="7">Isoprenoid biosynthesis; isopentenyl diphosphate biosynthesis via DXP pathway; isopentenyl diphosphate from 1-deoxy-D-xylulose 5-phosphate: step 5/6.</text>
</comment>
<reference evidence="10" key="1">
    <citation type="submission" date="2008-05" db="EMBL/GenBank/DDBJ databases">
        <title>Genome sequence of Riesia pediculicola USDA.</title>
        <authorList>
            <person name="Kirkness E.F."/>
        </authorList>
    </citation>
    <scope>NUCLEOTIDE SEQUENCE [LARGE SCALE GENOMIC DNA]</scope>
    <source>
        <strain evidence="10">USDA</strain>
    </source>
</reference>
<evidence type="ECO:0000256" key="7">
    <source>
        <dbReference type="HAMAP-Rule" id="MF_00159"/>
    </source>
</evidence>
<dbReference type="InterPro" id="IPR045854">
    <property type="entry name" value="NO2/SO3_Rdtase_4Fe4S_sf"/>
</dbReference>
<feature type="binding site" evidence="7">
    <location>
        <position position="273"/>
    </location>
    <ligand>
        <name>[4Fe-4S] cluster</name>
        <dbReference type="ChEBI" id="CHEBI:49883"/>
    </ligand>
</feature>
<feature type="binding site" evidence="7">
    <location>
        <position position="305"/>
    </location>
    <ligand>
        <name>[4Fe-4S] cluster</name>
        <dbReference type="ChEBI" id="CHEBI:49883"/>
    </ligand>
</feature>
<dbReference type="GO" id="GO:0019288">
    <property type="term" value="P:isopentenyl diphosphate biosynthetic process, methylerythritol 4-phosphate pathway"/>
    <property type="evidence" value="ECO:0007669"/>
    <property type="project" value="UniProtKB-UniRule"/>
</dbReference>
<keyword evidence="1 7" id="KW-0004">4Fe-4S</keyword>
<dbReference type="Pfam" id="PF26540">
    <property type="entry name" value="GcpE_C"/>
    <property type="match status" value="1"/>
</dbReference>
<organism evidence="10 11">
    <name type="scientific">Riesia pediculicola (strain USDA)</name>
    <dbReference type="NCBI Taxonomy" id="515618"/>
    <lineage>
        <taxon>Bacteria</taxon>
        <taxon>Pseudomonadati</taxon>
        <taxon>Pseudomonadota</taxon>
        <taxon>Gammaproteobacteria</taxon>
        <taxon>Enterobacterales</taxon>
        <taxon>Enterobacteriaceae</taxon>
        <taxon>Candidatus Riesia</taxon>
    </lineage>
</organism>
<dbReference type="Pfam" id="PF04551">
    <property type="entry name" value="GcpE"/>
    <property type="match status" value="1"/>
</dbReference>
<dbReference type="UniPathway" id="UPA00056">
    <property type="reaction ID" value="UER00096"/>
</dbReference>
<feature type="domain" description="IspG TIM-barrel" evidence="8">
    <location>
        <begin position="12"/>
        <end position="251"/>
    </location>
</feature>
<comment type="catalytic activity">
    <reaction evidence="7">
        <text>(2E)-4-hydroxy-3-methylbut-2-enyl diphosphate + oxidized [flavodoxin] + H2O + 2 H(+) = 2-C-methyl-D-erythritol 2,4-cyclic diphosphate + reduced [flavodoxin]</text>
        <dbReference type="Rhea" id="RHEA:43604"/>
        <dbReference type="Rhea" id="RHEA-COMP:10622"/>
        <dbReference type="Rhea" id="RHEA-COMP:10623"/>
        <dbReference type="ChEBI" id="CHEBI:15377"/>
        <dbReference type="ChEBI" id="CHEBI:15378"/>
        <dbReference type="ChEBI" id="CHEBI:57618"/>
        <dbReference type="ChEBI" id="CHEBI:58210"/>
        <dbReference type="ChEBI" id="CHEBI:58483"/>
        <dbReference type="ChEBI" id="CHEBI:128753"/>
        <dbReference type="EC" id="1.17.7.3"/>
    </reaction>
</comment>
<evidence type="ECO:0000256" key="1">
    <source>
        <dbReference type="ARBA" id="ARBA00022485"/>
    </source>
</evidence>
<evidence type="ECO:0000256" key="5">
    <source>
        <dbReference type="ARBA" id="ARBA00023014"/>
    </source>
</evidence>
<dbReference type="PANTHER" id="PTHR30454">
    <property type="entry name" value="4-HYDROXY-3-METHYLBUT-2-EN-1-YL DIPHOSPHATE SYNTHASE"/>
    <property type="match status" value="1"/>
</dbReference>
<dbReference type="HOGENOM" id="CLU_042258_0_0_6"/>
<evidence type="ECO:0000259" key="9">
    <source>
        <dbReference type="Pfam" id="PF26540"/>
    </source>
</evidence>
<dbReference type="EMBL" id="CP001085">
    <property type="protein sequence ID" value="ADD79606.1"/>
    <property type="molecule type" value="Genomic_DNA"/>
</dbReference>
<proteinExistence type="inferred from homology"/>
<sequence>MKEKFFIERKKTKKIHVGNVSIGGGSRISVQSMTSTSTLDISKTVEQIRLLKKAGADIVRISVPTIHSVESFKEIKRKVDIPIIADVHFNYRIALKVIQYGADCLRINPGNIGNYEKIRMIVESAKDANIPIRIGVNSGSLEEKIKRLYGGPTSEALVDSAMRQVDILDKLNFDRFKISVKSSDVLIAMKAYRLLSERTDQPIHLGITESGSRRDGSVKSAIGIGSLLLDGIGDTLRVSLADNPLEEVKVAFSILSSLKIRSRGIQIVACPTCSRKEFDVIEVVRNLEENLSDIECPIKISIIGCIVNGFGEAERSDIGIVGKRKRSILFNKKEKSKRYVDNNELLRILEFEIRRIIRDKNDQKKHDILIRSHLSKKVEKS</sequence>
<dbReference type="AlphaFoldDB" id="D4G8D0"/>
<name>D4G8D0_RIEPU</name>
<keyword evidence="5 7" id="KW-0411">Iron-sulfur</keyword>
<comment type="function">
    <text evidence="7">Converts 2C-methyl-D-erythritol 2,4-cyclodiphosphate (ME-2,4cPP) into 1-hydroxy-2-methyl-2-(E)-butenyl 4-diphosphate.</text>
</comment>
<evidence type="ECO:0000256" key="3">
    <source>
        <dbReference type="ARBA" id="ARBA00023002"/>
    </source>
</evidence>
<dbReference type="eggNOG" id="COG0821">
    <property type="taxonomic scope" value="Bacteria"/>
</dbReference>
<dbReference type="InterPro" id="IPR016425">
    <property type="entry name" value="IspG_bac"/>
</dbReference>
<feature type="domain" description="IspG C-terminal" evidence="9">
    <location>
        <begin position="266"/>
        <end position="353"/>
    </location>
</feature>
<keyword evidence="3 7" id="KW-0560">Oxidoreductase</keyword>
<dbReference type="GO" id="GO:0016114">
    <property type="term" value="P:terpenoid biosynthetic process"/>
    <property type="evidence" value="ECO:0007669"/>
    <property type="project" value="InterPro"/>
</dbReference>
<keyword evidence="11" id="KW-1185">Reference proteome</keyword>
<dbReference type="STRING" id="515618.RIEPE_0337"/>
<dbReference type="InterPro" id="IPR058578">
    <property type="entry name" value="IspG_TIM"/>
</dbReference>
<feature type="binding site" evidence="7">
    <location>
        <position position="270"/>
    </location>
    <ligand>
        <name>[4Fe-4S] cluster</name>
        <dbReference type="ChEBI" id="CHEBI:49883"/>
    </ligand>
</feature>
<dbReference type="GO" id="GO:0046429">
    <property type="term" value="F:4-hydroxy-3-methylbut-2-en-1-yl diphosphate synthase activity (ferredoxin)"/>
    <property type="evidence" value="ECO:0007669"/>
    <property type="project" value="UniProtKB-UniRule"/>
</dbReference>
<dbReference type="NCBIfam" id="TIGR00612">
    <property type="entry name" value="ispG_gcpE"/>
    <property type="match status" value="1"/>
</dbReference>
<dbReference type="InterPro" id="IPR058579">
    <property type="entry name" value="IspG_C"/>
</dbReference>
<dbReference type="SUPFAM" id="SSF56014">
    <property type="entry name" value="Nitrite and sulphite reductase 4Fe-4S domain-like"/>
    <property type="match status" value="1"/>
</dbReference>
<dbReference type="PANTHER" id="PTHR30454:SF0">
    <property type="entry name" value="4-HYDROXY-3-METHYLBUT-2-EN-1-YL DIPHOSPHATE SYNTHASE (FERREDOXIN), CHLOROPLASTIC"/>
    <property type="match status" value="1"/>
</dbReference>
<dbReference type="Gene3D" id="3.20.20.20">
    <property type="entry name" value="Dihydropteroate synthase-like"/>
    <property type="match status" value="1"/>
</dbReference>
<comment type="cofactor">
    <cofactor evidence="7">
        <name>[4Fe-4S] cluster</name>
        <dbReference type="ChEBI" id="CHEBI:49883"/>
    </cofactor>
    <text evidence="7">Binds 1 [4Fe-4S] cluster.</text>
</comment>
<evidence type="ECO:0000313" key="10">
    <source>
        <dbReference type="EMBL" id="ADD79606.1"/>
    </source>
</evidence>
<dbReference type="RefSeq" id="WP_013087594.1">
    <property type="nucleotide sequence ID" value="NC_014109.1"/>
</dbReference>
<keyword evidence="2 7" id="KW-0479">Metal-binding</keyword>
<dbReference type="GO" id="GO:0051539">
    <property type="term" value="F:4 iron, 4 sulfur cluster binding"/>
    <property type="evidence" value="ECO:0007669"/>
    <property type="project" value="UniProtKB-UniRule"/>
</dbReference>